<accession>A0A940SUB3</accession>
<dbReference type="Proteomes" id="UP000674938">
    <property type="component" value="Unassembled WGS sequence"/>
</dbReference>
<reference evidence="1" key="1">
    <citation type="submission" date="2020-12" db="EMBL/GenBank/DDBJ databases">
        <title>Vagococcus allomyrinae sp. nov. and Enterococcus lavae sp. nov., isolated from the larvae of Allomyrina dichotoma.</title>
        <authorList>
            <person name="Lee S.D."/>
        </authorList>
    </citation>
    <scope>NUCLEOTIDE SEQUENCE</scope>
    <source>
        <strain evidence="1">BWB3-3</strain>
    </source>
</reference>
<gene>
    <name evidence="1" type="ORF">I6N95_09025</name>
</gene>
<name>A0A940SUB3_9ENTE</name>
<proteinExistence type="predicted"/>
<dbReference type="RefSeq" id="WP_209526809.1">
    <property type="nucleotide sequence ID" value="NZ_JAEEGA010000005.1"/>
</dbReference>
<evidence type="ECO:0000313" key="2">
    <source>
        <dbReference type="Proteomes" id="UP000674938"/>
    </source>
</evidence>
<dbReference type="EMBL" id="JAEEGA010000005">
    <property type="protein sequence ID" value="MBP1041145.1"/>
    <property type="molecule type" value="Genomic_DNA"/>
</dbReference>
<keyword evidence="2" id="KW-1185">Reference proteome</keyword>
<protein>
    <recommendedName>
        <fullName evidence="3">Recombinase family protein</fullName>
    </recommendedName>
</protein>
<comment type="caution">
    <text evidence="1">The sequence shown here is derived from an EMBL/GenBank/DDBJ whole genome shotgun (WGS) entry which is preliminary data.</text>
</comment>
<dbReference type="AlphaFoldDB" id="A0A940SUB3"/>
<evidence type="ECO:0000313" key="1">
    <source>
        <dbReference type="EMBL" id="MBP1041145.1"/>
    </source>
</evidence>
<sequence>MNYRVYFNTELGDSEQTQLLAILKKEGITNKKIISMRSLNNDGSINDLLHALDCSKELWVYNYRSLSLTIFEFSKLCTVLEKNQIALRFINEKDTFLDVFQLVIVQEKAVASKRVKASARKTRKINGAWGRPAIDSDIKKKIYHLYHVEKKTIREVARECQVSVGTASKYVNSEE</sequence>
<organism evidence="1 2">
    <name type="scientific">Vagococcus allomyrinae</name>
    <dbReference type="NCBI Taxonomy" id="2794353"/>
    <lineage>
        <taxon>Bacteria</taxon>
        <taxon>Bacillati</taxon>
        <taxon>Bacillota</taxon>
        <taxon>Bacilli</taxon>
        <taxon>Lactobacillales</taxon>
        <taxon>Enterococcaceae</taxon>
        <taxon>Vagococcus</taxon>
    </lineage>
</organism>
<evidence type="ECO:0008006" key="3">
    <source>
        <dbReference type="Google" id="ProtNLM"/>
    </source>
</evidence>